<accession>D2ZS37</accession>
<protein>
    <submittedName>
        <fullName evidence="1">Uncharacterized protein</fullName>
    </submittedName>
</protein>
<evidence type="ECO:0000313" key="1">
    <source>
        <dbReference type="EMBL" id="EFC92637.1"/>
    </source>
</evidence>
<name>D2ZS37_METSM</name>
<proteinExistence type="predicted"/>
<dbReference type="RefSeq" id="WP_004034433.1">
    <property type="nucleotide sequence ID" value="NZ_GG704759.1"/>
</dbReference>
<organism evidence="1 2">
    <name type="scientific">Methanobrevibacter smithii DSM 2374</name>
    <dbReference type="NCBI Taxonomy" id="521002"/>
    <lineage>
        <taxon>Archaea</taxon>
        <taxon>Methanobacteriati</taxon>
        <taxon>Methanobacteriota</taxon>
        <taxon>Methanomada group</taxon>
        <taxon>Methanobacteria</taxon>
        <taxon>Methanobacteriales</taxon>
        <taxon>Methanobacteriaceae</taxon>
        <taxon>Methanobrevibacter</taxon>
    </lineage>
</organism>
<dbReference type="PATRIC" id="fig|521002.11.peg.1618"/>
<dbReference type="Proteomes" id="UP000004028">
    <property type="component" value="Unassembled WGS sequence"/>
</dbReference>
<reference evidence="1 2" key="1">
    <citation type="submission" date="2010-01" db="EMBL/GenBank/DDBJ databases">
        <authorList>
            <person name="Weinstock G."/>
            <person name="Sodergren E."/>
            <person name="Clifton S."/>
            <person name="Fulton L."/>
            <person name="Fulton B."/>
            <person name="Courtney L."/>
            <person name="Fronick C."/>
            <person name="Harrison M."/>
            <person name="Strong C."/>
            <person name="Farmer C."/>
            <person name="Delahaunty K."/>
            <person name="Markovic C."/>
            <person name="Hall O."/>
            <person name="Minx P."/>
            <person name="Tomlinson C."/>
            <person name="Mitreva M."/>
            <person name="Nelson J."/>
            <person name="Hou S."/>
            <person name="Wollam A."/>
            <person name="Pepin K.H."/>
            <person name="Johnson M."/>
            <person name="Bhonagiri V."/>
            <person name="Nash W.E."/>
            <person name="Warren W."/>
            <person name="Chinwalla A."/>
            <person name="Mardis E.R."/>
            <person name="Wilson R.K."/>
        </authorList>
    </citation>
    <scope>NUCLEOTIDE SEQUENCE [LARGE SCALE GENOMIC DNA]</scope>
    <source>
        <strain evidence="1 2">DSM 2374</strain>
    </source>
</reference>
<dbReference type="EMBL" id="ABYV02000011">
    <property type="protein sequence ID" value="EFC92637.1"/>
    <property type="molecule type" value="Genomic_DNA"/>
</dbReference>
<gene>
    <name evidence="1" type="ORF">METSMIF1_03671</name>
</gene>
<dbReference type="HOGENOM" id="CLU_072286_0_0_2"/>
<sequence length="321" mass="37357">MVSKEDRMRRLAFAKYLIEMGSINADNVLPYSATALLNFHDALEFLFDVILEDNNVYSNSDKEFSFMKMFNICNSKLKKKGLEKSSFGASLKKLKDRRVDIKHRGSFPSPQDISEARYTALNLFKDFCLKFYELDYEDIDLVDLLPDSRTKKCLLNIKDCTENIEVIDNLALAFAYLLKDFESTKNIPLSRSPYQLTKKRQLRASETGLDEIKPIRDYIETTNDNIESLEENLKIIAFGIDYNKYAQFKFLVPVNIYWILSSDEPRRTLRYEPMELDNNQIEFCKNFIIESALKLQQVDFKIPEDFGLTSSLEVPPTKVIK</sequence>
<comment type="caution">
    <text evidence="1">The sequence shown here is derived from an EMBL/GenBank/DDBJ whole genome shotgun (WGS) entry which is preliminary data.</text>
</comment>
<dbReference type="AlphaFoldDB" id="D2ZS37"/>
<evidence type="ECO:0000313" key="2">
    <source>
        <dbReference type="Proteomes" id="UP000004028"/>
    </source>
</evidence>